<evidence type="ECO:0000313" key="3">
    <source>
        <dbReference type="Proteomes" id="UP000244855"/>
    </source>
</evidence>
<protein>
    <submittedName>
        <fullName evidence="2">Uncharacterized protein</fullName>
    </submittedName>
</protein>
<dbReference type="AlphaFoldDB" id="A0A2V1D489"/>
<dbReference type="Pfam" id="PF04801">
    <property type="entry name" value="RPC5"/>
    <property type="match status" value="2"/>
</dbReference>
<dbReference type="InterPro" id="IPR006886">
    <property type="entry name" value="RNA_pol_III_Rpc5"/>
</dbReference>
<dbReference type="GO" id="GO:0042797">
    <property type="term" value="P:tRNA transcription by RNA polymerase III"/>
    <property type="evidence" value="ECO:0007669"/>
    <property type="project" value="TreeGrafter"/>
</dbReference>
<dbReference type="STRING" id="97972.A0A2V1D489"/>
<sequence>MAPTAADADEDDPVVTEYDVFITPEIQEQLYVLQYLNRPPDERLVEETGTKPSSLRIKPQSGFVEVDVPVDIRNNFNRQMGVRWGEALRKTKQIGQKAYGIAAGFERTMPRPPRPAPSTAVDNRPTPTPGPTLDDDNYDDYITNFEDANEKGHVLNTQTYGGQIQPDDGKGPNYMLGSFRNNELHLTKLKGLVQMRTQFHHIDALAQLDAVNRRREKEQQEGAKTVEPKAFMPTVKRAGGDTAAEVTQALMKATNQEKWQRLEYEDDDSGTAYATYADCLFVNNTDVAPKLHAEMSNSEYLNTVSAPSGGKGIKKKLPHKRQELVEISDESDEEDA</sequence>
<feature type="region of interest" description="Disordered" evidence="1">
    <location>
        <begin position="106"/>
        <end position="137"/>
    </location>
</feature>
<organism evidence="2 3">
    <name type="scientific">Periconia macrospinosa</name>
    <dbReference type="NCBI Taxonomy" id="97972"/>
    <lineage>
        <taxon>Eukaryota</taxon>
        <taxon>Fungi</taxon>
        <taxon>Dikarya</taxon>
        <taxon>Ascomycota</taxon>
        <taxon>Pezizomycotina</taxon>
        <taxon>Dothideomycetes</taxon>
        <taxon>Pleosporomycetidae</taxon>
        <taxon>Pleosporales</taxon>
        <taxon>Massarineae</taxon>
        <taxon>Periconiaceae</taxon>
        <taxon>Periconia</taxon>
    </lineage>
</organism>
<evidence type="ECO:0000256" key="1">
    <source>
        <dbReference type="SAM" id="MobiDB-lite"/>
    </source>
</evidence>
<feature type="region of interest" description="Disordered" evidence="1">
    <location>
        <begin position="302"/>
        <end position="336"/>
    </location>
</feature>
<name>A0A2V1D489_9PLEO</name>
<keyword evidence="3" id="KW-1185">Reference proteome</keyword>
<feature type="compositionally biased region" description="Acidic residues" evidence="1">
    <location>
        <begin position="326"/>
        <end position="336"/>
    </location>
</feature>
<evidence type="ECO:0000313" key="2">
    <source>
        <dbReference type="EMBL" id="PVH92449.1"/>
    </source>
</evidence>
<dbReference type="GO" id="GO:0005666">
    <property type="term" value="C:RNA polymerase III complex"/>
    <property type="evidence" value="ECO:0007669"/>
    <property type="project" value="TreeGrafter"/>
</dbReference>
<proteinExistence type="predicted"/>
<dbReference type="EMBL" id="KZ805682">
    <property type="protein sequence ID" value="PVH92449.1"/>
    <property type="molecule type" value="Genomic_DNA"/>
</dbReference>
<dbReference type="OrthoDB" id="340681at2759"/>
<accession>A0A2V1D489</accession>
<dbReference type="PANTHER" id="PTHR12069">
    <property type="entry name" value="DNA-DIRECTED RNA POLYMERASES III 80 KDA POLYPEPTIDE RNA POLYMERASE III SUBUNIT 5"/>
    <property type="match status" value="1"/>
</dbReference>
<gene>
    <name evidence="2" type="ORF">DM02DRAFT_276554</name>
</gene>
<dbReference type="PANTHER" id="PTHR12069:SF0">
    <property type="entry name" value="DNA-DIRECTED RNA POLYMERASE III SUBUNIT RPC5"/>
    <property type="match status" value="1"/>
</dbReference>
<dbReference type="Proteomes" id="UP000244855">
    <property type="component" value="Unassembled WGS sequence"/>
</dbReference>
<reference evidence="2 3" key="1">
    <citation type="journal article" date="2018" name="Sci. Rep.">
        <title>Comparative genomics provides insights into the lifestyle and reveals functional heterogeneity of dark septate endophytic fungi.</title>
        <authorList>
            <person name="Knapp D.G."/>
            <person name="Nemeth J.B."/>
            <person name="Barry K."/>
            <person name="Hainaut M."/>
            <person name="Henrissat B."/>
            <person name="Johnson J."/>
            <person name="Kuo A."/>
            <person name="Lim J.H.P."/>
            <person name="Lipzen A."/>
            <person name="Nolan M."/>
            <person name="Ohm R.A."/>
            <person name="Tamas L."/>
            <person name="Grigoriev I.V."/>
            <person name="Spatafora J.W."/>
            <person name="Nagy L.G."/>
            <person name="Kovacs G.M."/>
        </authorList>
    </citation>
    <scope>NUCLEOTIDE SEQUENCE [LARGE SCALE GENOMIC DNA]</scope>
    <source>
        <strain evidence="2 3">DSE2036</strain>
    </source>
</reference>